<organism evidence="12 13">
    <name type="scientific">Achaetomium macrosporum</name>
    <dbReference type="NCBI Taxonomy" id="79813"/>
    <lineage>
        <taxon>Eukaryota</taxon>
        <taxon>Fungi</taxon>
        <taxon>Dikarya</taxon>
        <taxon>Ascomycota</taxon>
        <taxon>Pezizomycotina</taxon>
        <taxon>Sordariomycetes</taxon>
        <taxon>Sordariomycetidae</taxon>
        <taxon>Sordariales</taxon>
        <taxon>Chaetomiaceae</taxon>
        <taxon>Achaetomium</taxon>
    </lineage>
</organism>
<dbReference type="Pfam" id="PF17050">
    <property type="entry name" value="AIM5"/>
    <property type="match status" value="1"/>
</dbReference>
<accession>A0AAN7CHE2</accession>
<evidence type="ECO:0000256" key="5">
    <source>
        <dbReference type="ARBA" id="ARBA00022692"/>
    </source>
</evidence>
<evidence type="ECO:0000313" key="12">
    <source>
        <dbReference type="EMBL" id="KAK4241332.1"/>
    </source>
</evidence>
<evidence type="ECO:0000256" key="8">
    <source>
        <dbReference type="ARBA" id="ARBA00023136"/>
    </source>
</evidence>
<comment type="similarity">
    <text evidence="3 11">Belongs to the MICOS complex subunit Mic12 family.</text>
</comment>
<keyword evidence="11" id="KW-0999">Mitochondrion inner membrane</keyword>
<dbReference type="GO" id="GO:0044284">
    <property type="term" value="C:mitochondrial crista junction"/>
    <property type="evidence" value="ECO:0007669"/>
    <property type="project" value="InterPro"/>
</dbReference>
<evidence type="ECO:0000256" key="1">
    <source>
        <dbReference type="ARBA" id="ARBA00002689"/>
    </source>
</evidence>
<keyword evidence="6" id="KW-1133">Transmembrane helix</keyword>
<name>A0AAN7CHE2_9PEZI</name>
<evidence type="ECO:0000256" key="3">
    <source>
        <dbReference type="ARBA" id="ARBA00009188"/>
    </source>
</evidence>
<dbReference type="InterPro" id="IPR031463">
    <property type="entry name" value="Mic12"/>
</dbReference>
<dbReference type="GO" id="GO:0042407">
    <property type="term" value="P:cristae formation"/>
    <property type="evidence" value="ECO:0007669"/>
    <property type="project" value="InterPro"/>
</dbReference>
<comment type="function">
    <text evidence="1 11">Component of the MICOS complex, a large protein complex of the mitochondrial inner membrane that plays crucial roles in the maintenance of crista junctions, inner membrane architecture, and formation of contact sites to the outer membrane.</text>
</comment>
<comment type="subcellular location">
    <subcellularLocation>
        <location evidence="2">Membrane</location>
    </subcellularLocation>
    <subcellularLocation>
        <location evidence="11">Mitochondrion inner membrane</location>
        <topology evidence="11">Single-pass membrane protein</topology>
    </subcellularLocation>
</comment>
<evidence type="ECO:0000256" key="2">
    <source>
        <dbReference type="ARBA" id="ARBA00004370"/>
    </source>
</evidence>
<comment type="caution">
    <text evidence="12">The sequence shown here is derived from an EMBL/GenBank/DDBJ whole genome shotgun (WGS) entry which is preliminary data.</text>
</comment>
<comment type="subunit">
    <text evidence="11">Component of the mitochondrial contact site and cristae organizing system (MICOS) complex.</text>
</comment>
<dbReference type="Proteomes" id="UP001303760">
    <property type="component" value="Unassembled WGS sequence"/>
</dbReference>
<keyword evidence="13" id="KW-1185">Reference proteome</keyword>
<dbReference type="GO" id="GO:0061617">
    <property type="term" value="C:MICOS complex"/>
    <property type="evidence" value="ECO:0007669"/>
    <property type="project" value="UniProtKB-UniRule"/>
</dbReference>
<reference evidence="12" key="1">
    <citation type="journal article" date="2023" name="Mol. Phylogenet. Evol.">
        <title>Genome-scale phylogeny and comparative genomics of the fungal order Sordariales.</title>
        <authorList>
            <person name="Hensen N."/>
            <person name="Bonometti L."/>
            <person name="Westerberg I."/>
            <person name="Brannstrom I.O."/>
            <person name="Guillou S."/>
            <person name="Cros-Aarteil S."/>
            <person name="Calhoun S."/>
            <person name="Haridas S."/>
            <person name="Kuo A."/>
            <person name="Mondo S."/>
            <person name="Pangilinan J."/>
            <person name="Riley R."/>
            <person name="LaButti K."/>
            <person name="Andreopoulos B."/>
            <person name="Lipzen A."/>
            <person name="Chen C."/>
            <person name="Yan M."/>
            <person name="Daum C."/>
            <person name="Ng V."/>
            <person name="Clum A."/>
            <person name="Steindorff A."/>
            <person name="Ohm R.A."/>
            <person name="Martin F."/>
            <person name="Silar P."/>
            <person name="Natvig D.O."/>
            <person name="Lalanne C."/>
            <person name="Gautier V."/>
            <person name="Ament-Velasquez S.L."/>
            <person name="Kruys A."/>
            <person name="Hutchinson M.I."/>
            <person name="Powell A.J."/>
            <person name="Barry K."/>
            <person name="Miller A.N."/>
            <person name="Grigoriev I.V."/>
            <person name="Debuchy R."/>
            <person name="Gladieux P."/>
            <person name="Hiltunen Thoren M."/>
            <person name="Johannesson H."/>
        </authorList>
    </citation>
    <scope>NUCLEOTIDE SEQUENCE</scope>
    <source>
        <strain evidence="12">CBS 532.94</strain>
    </source>
</reference>
<evidence type="ECO:0000256" key="9">
    <source>
        <dbReference type="ARBA" id="ARBA00032159"/>
    </source>
</evidence>
<evidence type="ECO:0000313" key="13">
    <source>
        <dbReference type="Proteomes" id="UP001303760"/>
    </source>
</evidence>
<protein>
    <recommendedName>
        <fullName evidence="4 11">MICOS complex subunit MIC12</fullName>
    </recommendedName>
    <alternativeName>
        <fullName evidence="10 11">Altered inheritance of mitochondria protein 5, mitochondrial</fullName>
    </alternativeName>
    <alternativeName>
        <fullName evidence="9 11">Found in mitochondrial proteome protein 51</fullName>
    </alternativeName>
</protein>
<keyword evidence="5" id="KW-0812">Transmembrane</keyword>
<dbReference type="EMBL" id="MU860024">
    <property type="protein sequence ID" value="KAK4241332.1"/>
    <property type="molecule type" value="Genomic_DNA"/>
</dbReference>
<sequence length="300" mass="33279">MGFIAGFAGGVTLTLSITYLALLTHTRNRQAQSALLRSQASTLDALVPPDPSVPLFARRRNATVLLPDGTYRPRESLREQYPETGRGPTASFIETAKTKWNNEVLSAVHWAQSKDWGAVREEAEEGVARLFGVELSREPVPVREAAPLASTRTPESPAALEIERQDAAAAARKVNEALHQARDKTMVVAQAMRDEAKEVVSEAREVVSKGVEKAEEAVAKGMGKAHELAERTKAAVYLAEEKAETKMDAKLLHVSDVEKALAERYDSARREERMKRSVEEVLRERYIPIDKRDNSQLRLI</sequence>
<keyword evidence="8" id="KW-0472">Membrane</keyword>
<evidence type="ECO:0000256" key="6">
    <source>
        <dbReference type="ARBA" id="ARBA00022989"/>
    </source>
</evidence>
<keyword evidence="7 11" id="KW-0496">Mitochondrion</keyword>
<proteinExistence type="inferred from homology"/>
<evidence type="ECO:0000256" key="4">
    <source>
        <dbReference type="ARBA" id="ARBA00018170"/>
    </source>
</evidence>
<evidence type="ECO:0000256" key="7">
    <source>
        <dbReference type="ARBA" id="ARBA00023128"/>
    </source>
</evidence>
<evidence type="ECO:0000256" key="10">
    <source>
        <dbReference type="ARBA" id="ARBA00032985"/>
    </source>
</evidence>
<gene>
    <name evidence="12" type="ORF">C8A03DRAFT_12437</name>
</gene>
<evidence type="ECO:0000256" key="11">
    <source>
        <dbReference type="RuleBase" id="RU363010"/>
    </source>
</evidence>
<reference evidence="12" key="2">
    <citation type="submission" date="2023-05" db="EMBL/GenBank/DDBJ databases">
        <authorList>
            <consortium name="Lawrence Berkeley National Laboratory"/>
            <person name="Steindorff A."/>
            <person name="Hensen N."/>
            <person name="Bonometti L."/>
            <person name="Westerberg I."/>
            <person name="Brannstrom I.O."/>
            <person name="Guillou S."/>
            <person name="Cros-Aarteil S."/>
            <person name="Calhoun S."/>
            <person name="Haridas S."/>
            <person name="Kuo A."/>
            <person name="Mondo S."/>
            <person name="Pangilinan J."/>
            <person name="Riley R."/>
            <person name="Labutti K."/>
            <person name="Andreopoulos B."/>
            <person name="Lipzen A."/>
            <person name="Chen C."/>
            <person name="Yanf M."/>
            <person name="Daum C."/>
            <person name="Ng V."/>
            <person name="Clum A."/>
            <person name="Ohm R."/>
            <person name="Martin F."/>
            <person name="Silar P."/>
            <person name="Natvig D."/>
            <person name="Lalanne C."/>
            <person name="Gautier V."/>
            <person name="Ament-Velasquez S.L."/>
            <person name="Kruys A."/>
            <person name="Hutchinson M.I."/>
            <person name="Powell A.J."/>
            <person name="Barry K."/>
            <person name="Miller A.N."/>
            <person name="Grigoriev I.V."/>
            <person name="Debuchy R."/>
            <person name="Gladieux P."/>
            <person name="Thoren M.H."/>
            <person name="Johannesson H."/>
        </authorList>
    </citation>
    <scope>NUCLEOTIDE SEQUENCE</scope>
    <source>
        <strain evidence="12">CBS 532.94</strain>
    </source>
</reference>
<dbReference type="AlphaFoldDB" id="A0AAN7CHE2"/>